<feature type="transmembrane region" description="Helical" evidence="1">
    <location>
        <begin position="16"/>
        <end position="35"/>
    </location>
</feature>
<keyword evidence="1" id="KW-0812">Transmembrane</keyword>
<dbReference type="EMBL" id="AZBU02000001">
    <property type="protein sequence ID" value="TMS32521.1"/>
    <property type="molecule type" value="Genomic_DNA"/>
</dbReference>
<keyword evidence="1" id="KW-0472">Membrane</keyword>
<gene>
    <name evidence="2" type="ORF">L596_000349</name>
</gene>
<accession>A0A4U8UIP9</accession>
<protein>
    <submittedName>
        <fullName evidence="2">Uncharacterized protein</fullName>
    </submittedName>
</protein>
<reference evidence="2 3" key="2">
    <citation type="journal article" date="2019" name="G3 (Bethesda)">
        <title>Hybrid Assembly of the Genome of the Entomopathogenic Nematode Steinernema carpocapsae Identifies the X-Chromosome.</title>
        <authorList>
            <person name="Serra L."/>
            <person name="Macchietto M."/>
            <person name="Macias-Munoz A."/>
            <person name="McGill C.J."/>
            <person name="Rodriguez I.M."/>
            <person name="Rodriguez B."/>
            <person name="Murad R."/>
            <person name="Mortazavi A."/>
        </authorList>
    </citation>
    <scope>NUCLEOTIDE SEQUENCE [LARGE SCALE GENOMIC DNA]</scope>
    <source>
        <strain evidence="2 3">ALL</strain>
    </source>
</reference>
<evidence type="ECO:0000313" key="2">
    <source>
        <dbReference type="EMBL" id="TMS32521.1"/>
    </source>
</evidence>
<dbReference type="AlphaFoldDB" id="A0A4U8UIP9"/>
<name>A0A4U8UIP9_STECR</name>
<dbReference type="EMBL" id="CM016762">
    <property type="protein sequence ID" value="TMS32521.1"/>
    <property type="molecule type" value="Genomic_DNA"/>
</dbReference>
<keyword evidence="3" id="KW-1185">Reference proteome</keyword>
<dbReference type="Proteomes" id="UP000298663">
    <property type="component" value="Chromosome X"/>
</dbReference>
<reference evidence="2 3" key="1">
    <citation type="journal article" date="2015" name="Genome Biol.">
        <title>Comparative genomics of Steinernema reveals deeply conserved gene regulatory networks.</title>
        <authorList>
            <person name="Dillman A.R."/>
            <person name="Macchietto M."/>
            <person name="Porter C.F."/>
            <person name="Rogers A."/>
            <person name="Williams B."/>
            <person name="Antoshechkin I."/>
            <person name="Lee M.M."/>
            <person name="Goodwin Z."/>
            <person name="Lu X."/>
            <person name="Lewis E.E."/>
            <person name="Goodrich-Blair H."/>
            <person name="Stock S.P."/>
            <person name="Adams B.J."/>
            <person name="Sternberg P.W."/>
            <person name="Mortazavi A."/>
        </authorList>
    </citation>
    <scope>NUCLEOTIDE SEQUENCE [LARGE SCALE GENOMIC DNA]</scope>
    <source>
        <strain evidence="2 3">ALL</strain>
    </source>
</reference>
<keyword evidence="1" id="KW-1133">Transmembrane helix</keyword>
<organism evidence="2 3">
    <name type="scientific">Steinernema carpocapsae</name>
    <name type="common">Entomopathogenic nematode</name>
    <dbReference type="NCBI Taxonomy" id="34508"/>
    <lineage>
        <taxon>Eukaryota</taxon>
        <taxon>Metazoa</taxon>
        <taxon>Ecdysozoa</taxon>
        <taxon>Nematoda</taxon>
        <taxon>Chromadorea</taxon>
        <taxon>Rhabditida</taxon>
        <taxon>Tylenchina</taxon>
        <taxon>Panagrolaimomorpha</taxon>
        <taxon>Strongyloidoidea</taxon>
        <taxon>Steinernematidae</taxon>
        <taxon>Steinernema</taxon>
    </lineage>
</organism>
<sequence length="78" mass="8546">MAPMPTSLPSNHPEKISFIVILLVVYLCGSALCIVRYIMSEFLCPPVDDDILVYSDPDPEEEEDPAIALPLPKASALM</sequence>
<evidence type="ECO:0000256" key="1">
    <source>
        <dbReference type="SAM" id="Phobius"/>
    </source>
</evidence>
<comment type="caution">
    <text evidence="2">The sequence shown here is derived from an EMBL/GenBank/DDBJ whole genome shotgun (WGS) entry which is preliminary data.</text>
</comment>
<evidence type="ECO:0000313" key="3">
    <source>
        <dbReference type="Proteomes" id="UP000298663"/>
    </source>
</evidence>
<proteinExistence type="predicted"/>